<dbReference type="Proteomes" id="UP000821845">
    <property type="component" value="Chromosome 8"/>
</dbReference>
<accession>A0ACB7RN90</accession>
<protein>
    <submittedName>
        <fullName evidence="1">Uncharacterized protein</fullName>
    </submittedName>
</protein>
<sequence length="351" mass="37190">MADTTVAAAAAAAAASTAKSFCIEALLARDSGRATPASKSPGSCSEGDAASPPPSSIPVSVAAVVASQAAGRLLGALPGYHPVLQAGHPLYGLHAAGGGLPAGALPGLLPGSAFHPTLAEHGIKSHVSLDWLARTAGFYQRPGDVMSGQPQAALLGKTRRPRTAFTSQQLLELENQFRMNKYLSRPKRFEVATNLMLTETQNRRMKWKRSKKAQQEAKARAAEKSGDQCRQSPAPSTGSATSQPPSSQQVSQQPHRHPQHAPPQHRLPLNSGAEYPDSPVARDLHLRLQQQQPHPHHHQQDSESVSSRGANSDVEPDVDLSPGLADSNMALSLCSQPTGRGTDLIYRPYVV</sequence>
<reference evidence="1" key="1">
    <citation type="submission" date="2020-05" db="EMBL/GenBank/DDBJ databases">
        <title>Large-scale comparative analyses of tick genomes elucidate their genetic diversity and vector capacities.</title>
        <authorList>
            <person name="Jia N."/>
            <person name="Wang J."/>
            <person name="Shi W."/>
            <person name="Du L."/>
            <person name="Sun Y."/>
            <person name="Zhan W."/>
            <person name="Jiang J."/>
            <person name="Wang Q."/>
            <person name="Zhang B."/>
            <person name="Ji P."/>
            <person name="Sakyi L.B."/>
            <person name="Cui X."/>
            <person name="Yuan T."/>
            <person name="Jiang B."/>
            <person name="Yang W."/>
            <person name="Lam T.T.-Y."/>
            <person name="Chang Q."/>
            <person name="Ding S."/>
            <person name="Wang X."/>
            <person name="Zhu J."/>
            <person name="Ruan X."/>
            <person name="Zhao L."/>
            <person name="Wei J."/>
            <person name="Que T."/>
            <person name="Du C."/>
            <person name="Cheng J."/>
            <person name="Dai P."/>
            <person name="Han X."/>
            <person name="Huang E."/>
            <person name="Gao Y."/>
            <person name="Liu J."/>
            <person name="Shao H."/>
            <person name="Ye R."/>
            <person name="Li L."/>
            <person name="Wei W."/>
            <person name="Wang X."/>
            <person name="Wang C."/>
            <person name="Yang T."/>
            <person name="Huo Q."/>
            <person name="Li W."/>
            <person name="Guo W."/>
            <person name="Chen H."/>
            <person name="Zhou L."/>
            <person name="Ni X."/>
            <person name="Tian J."/>
            <person name="Zhou Y."/>
            <person name="Sheng Y."/>
            <person name="Liu T."/>
            <person name="Pan Y."/>
            <person name="Xia L."/>
            <person name="Li J."/>
            <person name="Zhao F."/>
            <person name="Cao W."/>
        </authorList>
    </citation>
    <scope>NUCLEOTIDE SEQUENCE</scope>
    <source>
        <strain evidence="1">Hyas-2018</strain>
    </source>
</reference>
<evidence type="ECO:0000313" key="2">
    <source>
        <dbReference type="Proteomes" id="UP000821845"/>
    </source>
</evidence>
<proteinExistence type="predicted"/>
<dbReference type="EMBL" id="CM023488">
    <property type="protein sequence ID" value="KAH6924136.1"/>
    <property type="molecule type" value="Genomic_DNA"/>
</dbReference>
<evidence type="ECO:0000313" key="1">
    <source>
        <dbReference type="EMBL" id="KAH6924136.1"/>
    </source>
</evidence>
<keyword evidence="2" id="KW-1185">Reference proteome</keyword>
<gene>
    <name evidence="1" type="ORF">HPB50_012673</name>
</gene>
<organism evidence="1 2">
    <name type="scientific">Hyalomma asiaticum</name>
    <name type="common">Tick</name>
    <dbReference type="NCBI Taxonomy" id="266040"/>
    <lineage>
        <taxon>Eukaryota</taxon>
        <taxon>Metazoa</taxon>
        <taxon>Ecdysozoa</taxon>
        <taxon>Arthropoda</taxon>
        <taxon>Chelicerata</taxon>
        <taxon>Arachnida</taxon>
        <taxon>Acari</taxon>
        <taxon>Parasitiformes</taxon>
        <taxon>Ixodida</taxon>
        <taxon>Ixodoidea</taxon>
        <taxon>Ixodidae</taxon>
        <taxon>Hyalomminae</taxon>
        <taxon>Hyalomma</taxon>
    </lineage>
</organism>
<name>A0ACB7RN90_HYAAI</name>
<comment type="caution">
    <text evidence="1">The sequence shown here is derived from an EMBL/GenBank/DDBJ whole genome shotgun (WGS) entry which is preliminary data.</text>
</comment>